<organism evidence="2 3">
    <name type="scientific">Marinobacter alkaliphilus</name>
    <dbReference type="NCBI Taxonomy" id="254719"/>
    <lineage>
        <taxon>Bacteria</taxon>
        <taxon>Pseudomonadati</taxon>
        <taxon>Pseudomonadota</taxon>
        <taxon>Gammaproteobacteria</taxon>
        <taxon>Pseudomonadales</taxon>
        <taxon>Marinobacteraceae</taxon>
        <taxon>Marinobacter</taxon>
    </lineage>
</organism>
<feature type="transmembrane region" description="Helical" evidence="1">
    <location>
        <begin position="35"/>
        <end position="55"/>
    </location>
</feature>
<geneLocation type="plasmid" evidence="2 3">
    <name>unnamed2</name>
</geneLocation>
<accession>A0ABZ3EAE5</accession>
<keyword evidence="3" id="KW-1185">Reference proteome</keyword>
<name>A0ABZ3EAE5_9GAMM</name>
<reference evidence="2 3" key="1">
    <citation type="submission" date="2024-04" db="EMBL/GenBank/DDBJ databases">
        <title>Marinobacter sp. SBY-1.</title>
        <authorList>
            <person name="Pan C."/>
        </authorList>
    </citation>
    <scope>NUCLEOTIDE SEQUENCE [LARGE SCALE GENOMIC DNA]</scope>
    <source>
        <strain evidence="2 3">SBY-1</strain>
        <plasmid evidence="2 3">unnamed2</plasmid>
    </source>
</reference>
<proteinExistence type="predicted"/>
<feature type="transmembrane region" description="Helical" evidence="1">
    <location>
        <begin position="7"/>
        <end position="23"/>
    </location>
</feature>
<keyword evidence="2" id="KW-0614">Plasmid</keyword>
<keyword evidence="1" id="KW-1133">Transmembrane helix</keyword>
<evidence type="ECO:0000256" key="1">
    <source>
        <dbReference type="SAM" id="Phobius"/>
    </source>
</evidence>
<keyword evidence="1" id="KW-0472">Membrane</keyword>
<dbReference type="EMBL" id="CP152382">
    <property type="protein sequence ID" value="XAF56144.1"/>
    <property type="molecule type" value="Genomic_DNA"/>
</dbReference>
<evidence type="ECO:0000313" key="2">
    <source>
        <dbReference type="EMBL" id="XAF56144.1"/>
    </source>
</evidence>
<dbReference type="RefSeq" id="WP_342632692.1">
    <property type="nucleotide sequence ID" value="NZ_CP152382.1"/>
</dbReference>
<sequence>MNTGEKILGFMFGGFIAFVLAIIEQHGELEPFNTTAVTLFIISMTLFSAGIWLSLRSTPIFKNQGIALEQKENDKTGGVDR</sequence>
<dbReference type="Proteomes" id="UP001445268">
    <property type="component" value="Plasmid unnamed2"/>
</dbReference>
<protein>
    <submittedName>
        <fullName evidence="2">Uncharacterized protein</fullName>
    </submittedName>
</protein>
<evidence type="ECO:0000313" key="3">
    <source>
        <dbReference type="Proteomes" id="UP001445268"/>
    </source>
</evidence>
<keyword evidence="1" id="KW-0812">Transmembrane</keyword>
<gene>
    <name evidence="2" type="ORF">AAGT77_20535</name>
</gene>